<dbReference type="EMBL" id="MU274002">
    <property type="protein sequence ID" value="KAI0027105.1"/>
    <property type="molecule type" value="Genomic_DNA"/>
</dbReference>
<keyword evidence="2" id="KW-1185">Reference proteome</keyword>
<comment type="caution">
    <text evidence="1">The sequence shown here is derived from an EMBL/GenBank/DDBJ whole genome shotgun (WGS) entry which is preliminary data.</text>
</comment>
<reference evidence="1" key="2">
    <citation type="journal article" date="2022" name="New Phytol.">
        <title>Evolutionary transition to the ectomycorrhizal habit in the genomes of a hyperdiverse lineage of mushroom-forming fungi.</title>
        <authorList>
            <person name="Looney B."/>
            <person name="Miyauchi S."/>
            <person name="Morin E."/>
            <person name="Drula E."/>
            <person name="Courty P.E."/>
            <person name="Kohler A."/>
            <person name="Kuo A."/>
            <person name="LaButti K."/>
            <person name="Pangilinan J."/>
            <person name="Lipzen A."/>
            <person name="Riley R."/>
            <person name="Andreopoulos W."/>
            <person name="He G."/>
            <person name="Johnson J."/>
            <person name="Nolan M."/>
            <person name="Tritt A."/>
            <person name="Barry K.W."/>
            <person name="Grigoriev I.V."/>
            <person name="Nagy L.G."/>
            <person name="Hibbett D."/>
            <person name="Henrissat B."/>
            <person name="Matheny P.B."/>
            <person name="Labbe J."/>
            <person name="Martin F.M."/>
        </authorList>
    </citation>
    <scope>NUCLEOTIDE SEQUENCE</scope>
    <source>
        <strain evidence="1">EC-137</strain>
    </source>
</reference>
<gene>
    <name evidence="1" type="ORF">K488DRAFT_91307</name>
</gene>
<protein>
    <submittedName>
        <fullName evidence="1">Uncharacterized protein</fullName>
    </submittedName>
</protein>
<proteinExistence type="predicted"/>
<organism evidence="1 2">
    <name type="scientific">Vararia minispora EC-137</name>
    <dbReference type="NCBI Taxonomy" id="1314806"/>
    <lineage>
        <taxon>Eukaryota</taxon>
        <taxon>Fungi</taxon>
        <taxon>Dikarya</taxon>
        <taxon>Basidiomycota</taxon>
        <taxon>Agaricomycotina</taxon>
        <taxon>Agaricomycetes</taxon>
        <taxon>Russulales</taxon>
        <taxon>Lachnocladiaceae</taxon>
        <taxon>Vararia</taxon>
    </lineage>
</organism>
<accession>A0ACB8Q655</accession>
<evidence type="ECO:0000313" key="1">
    <source>
        <dbReference type="EMBL" id="KAI0027105.1"/>
    </source>
</evidence>
<evidence type="ECO:0000313" key="2">
    <source>
        <dbReference type="Proteomes" id="UP000814128"/>
    </source>
</evidence>
<dbReference type="Proteomes" id="UP000814128">
    <property type="component" value="Unassembled WGS sequence"/>
</dbReference>
<reference evidence="1" key="1">
    <citation type="submission" date="2021-02" db="EMBL/GenBank/DDBJ databases">
        <authorList>
            <consortium name="DOE Joint Genome Institute"/>
            <person name="Ahrendt S."/>
            <person name="Looney B.P."/>
            <person name="Miyauchi S."/>
            <person name="Morin E."/>
            <person name="Drula E."/>
            <person name="Courty P.E."/>
            <person name="Chicoki N."/>
            <person name="Fauchery L."/>
            <person name="Kohler A."/>
            <person name="Kuo A."/>
            <person name="Labutti K."/>
            <person name="Pangilinan J."/>
            <person name="Lipzen A."/>
            <person name="Riley R."/>
            <person name="Andreopoulos W."/>
            <person name="He G."/>
            <person name="Johnson J."/>
            <person name="Barry K.W."/>
            <person name="Grigoriev I.V."/>
            <person name="Nagy L."/>
            <person name="Hibbett D."/>
            <person name="Henrissat B."/>
            <person name="Matheny P.B."/>
            <person name="Labbe J."/>
            <person name="Martin F."/>
        </authorList>
    </citation>
    <scope>NUCLEOTIDE SEQUENCE</scope>
    <source>
        <strain evidence="1">EC-137</strain>
    </source>
</reference>
<name>A0ACB8Q655_9AGAM</name>
<sequence>MRRISGPCKAPRVNVLADETHLAYKLETHKEEQFNYHHSQVNPVHVGILKAHTNAVRSTLTLCRLSSSPPPPPFRLQHAASYVPVLSILTLIAVFHGVLELDYFNVRMVTSEGKVLRDETG</sequence>